<dbReference type="SUPFAM" id="SSF52058">
    <property type="entry name" value="L domain-like"/>
    <property type="match status" value="2"/>
</dbReference>
<evidence type="ECO:0000313" key="10">
    <source>
        <dbReference type="Ensembl" id="ENSSFOP00015007176.2"/>
    </source>
</evidence>
<accession>A0A8C9R7Y0</accession>
<dbReference type="SUPFAM" id="SSF52200">
    <property type="entry name" value="Toll/Interleukin receptor TIR domain"/>
    <property type="match status" value="1"/>
</dbReference>
<organism evidence="10 11">
    <name type="scientific">Scleropages formosus</name>
    <name type="common">Asian bonytongue</name>
    <name type="synonym">Osteoglossum formosum</name>
    <dbReference type="NCBI Taxonomy" id="113540"/>
    <lineage>
        <taxon>Eukaryota</taxon>
        <taxon>Metazoa</taxon>
        <taxon>Chordata</taxon>
        <taxon>Craniata</taxon>
        <taxon>Vertebrata</taxon>
        <taxon>Euteleostomi</taxon>
        <taxon>Actinopterygii</taxon>
        <taxon>Neopterygii</taxon>
        <taxon>Teleostei</taxon>
        <taxon>Osteoglossocephala</taxon>
        <taxon>Osteoglossomorpha</taxon>
        <taxon>Osteoglossiformes</taxon>
        <taxon>Osteoglossidae</taxon>
        <taxon>Scleropages</taxon>
    </lineage>
</organism>
<evidence type="ECO:0000313" key="11">
    <source>
        <dbReference type="Proteomes" id="UP000694397"/>
    </source>
</evidence>
<dbReference type="Gene3D" id="3.40.50.10140">
    <property type="entry name" value="Toll/interleukin-1 receptor homology (TIR) domain"/>
    <property type="match status" value="1"/>
</dbReference>
<evidence type="ECO:0000256" key="5">
    <source>
        <dbReference type="ARBA" id="ARBA00023170"/>
    </source>
</evidence>
<dbReference type="GO" id="GO:0038187">
    <property type="term" value="F:pattern recognition receptor activity"/>
    <property type="evidence" value="ECO:0007669"/>
    <property type="project" value="TreeGrafter"/>
</dbReference>
<dbReference type="PROSITE" id="PS50104">
    <property type="entry name" value="TIR"/>
    <property type="match status" value="1"/>
</dbReference>
<protein>
    <submittedName>
        <fullName evidence="10">Toll like receptor 8</fullName>
    </submittedName>
</protein>
<evidence type="ECO:0000256" key="3">
    <source>
        <dbReference type="ARBA" id="ARBA00022989"/>
    </source>
</evidence>
<comment type="subcellular location">
    <subcellularLocation>
        <location evidence="7">Endomembrane system</location>
        <topology evidence="7">Single-pass type I membrane protein</topology>
    </subcellularLocation>
</comment>
<feature type="transmembrane region" description="Helical" evidence="8">
    <location>
        <begin position="749"/>
        <end position="768"/>
    </location>
</feature>
<dbReference type="Proteomes" id="UP000694397">
    <property type="component" value="Chromosome 12"/>
</dbReference>
<keyword evidence="1 8" id="KW-0812">Transmembrane</keyword>
<dbReference type="InterPro" id="IPR000157">
    <property type="entry name" value="TIR_dom"/>
</dbReference>
<proteinExistence type="predicted"/>
<keyword evidence="11" id="KW-1185">Reference proteome</keyword>
<dbReference type="GO" id="GO:0032755">
    <property type="term" value="P:positive regulation of interleukin-6 production"/>
    <property type="evidence" value="ECO:0007669"/>
    <property type="project" value="TreeGrafter"/>
</dbReference>
<evidence type="ECO:0000256" key="2">
    <source>
        <dbReference type="ARBA" id="ARBA00022729"/>
    </source>
</evidence>
<dbReference type="GO" id="GO:0012505">
    <property type="term" value="C:endomembrane system"/>
    <property type="evidence" value="ECO:0007669"/>
    <property type="project" value="UniProtKB-SubCell"/>
</dbReference>
<dbReference type="AlphaFoldDB" id="A0A8C9R7Y0"/>
<dbReference type="GO" id="GO:0005886">
    <property type="term" value="C:plasma membrane"/>
    <property type="evidence" value="ECO:0007669"/>
    <property type="project" value="TreeGrafter"/>
</dbReference>
<evidence type="ECO:0000256" key="7">
    <source>
        <dbReference type="ARBA" id="ARBA00046288"/>
    </source>
</evidence>
<feature type="domain" description="TIR" evidence="9">
    <location>
        <begin position="601"/>
        <end position="717"/>
    </location>
</feature>
<dbReference type="GeneTree" id="ENSGT00940000160879"/>
<evidence type="ECO:0000256" key="6">
    <source>
        <dbReference type="ARBA" id="ARBA00023180"/>
    </source>
</evidence>
<dbReference type="InterPro" id="IPR032675">
    <property type="entry name" value="LRR_dom_sf"/>
</dbReference>
<name>A0A8C9R7Y0_SCLFO</name>
<evidence type="ECO:0000256" key="8">
    <source>
        <dbReference type="SAM" id="Phobius"/>
    </source>
</evidence>
<dbReference type="PANTHER" id="PTHR47410:SF1">
    <property type="entry name" value="TOLL-LIKE RECEPTOR 8"/>
    <property type="match status" value="1"/>
</dbReference>
<sequence>MHIISVQSILAFLVFSCLMNIYSSRLWAQRQLSCDTSSINSSVIFNCRGRKLLHVLPNISWNVTRLELAYNKTERIYSEFFWNLSRLTSLNILRLGDAFFPKATYNVTHLYWWVISLEQFRVSTLLNLTCDIWVQIMNKSFKVGSVCKSSLRIKKFSKFFHLTNISLTHNSLTCIPPNLPRTLTELALHLNRIQYVDKDNLRGNCHRCANAPFPFRTCHTKSGSMEIYPDAFRSLSYLELRMSGNSQKKKYIPYLSVLNLGTNFIEIGNLSVFNNFHNLSIIYSPENKLTFSSRYPGNVNDLMESDGEVQGLGRRFEIFIHKDEDYNLYPPSVMKECLNYGPALLTSVKSNIFYFNPKRFQGVSKVCKISLALTFLVTPSGFLSMAANLSIFPNLKYFDLSHNKMYLSHDHALHALKNLEVLDLSYNKHYFVVMGVMPFLKHLNFRKVLNLSWNKISILTDKQIKSCSLQELQFRGNRLDVLFEWELDLSKNSLDFVDPQLLTGKLRKLNLSHDRSFQLTDGFREKARSLRTLDLSFSKLKIINHSTFTWEPNNYMKELLIEGNPFDCTCNIIDFTLWMEKNYVYILCLATGVTCHTSLERKHKGVIYFDINEYVNDKALILHLLSSSFIFSTLAVTPRIPIMDNLSQSIQQSHKTIFMLPEVYIRSRTFKMAIYLAHQLLLDNNADAIRICENSVLEWPRNPQAESWFWQNLRSTIRVDNQTVQQALQQLLHHRIDSVSSPTMTIRALFFYVDYILFSLLPCGLKVTKYSKYR</sequence>
<dbReference type="GO" id="GO:0002224">
    <property type="term" value="P:toll-like receptor signaling pathway"/>
    <property type="evidence" value="ECO:0007669"/>
    <property type="project" value="TreeGrafter"/>
</dbReference>
<dbReference type="OrthoDB" id="10006997at2759"/>
<dbReference type="GO" id="GO:0007249">
    <property type="term" value="P:canonical NF-kappaB signal transduction"/>
    <property type="evidence" value="ECO:0007669"/>
    <property type="project" value="TreeGrafter"/>
</dbReference>
<keyword evidence="4 8" id="KW-0472">Membrane</keyword>
<dbReference type="InterPro" id="IPR035897">
    <property type="entry name" value="Toll_tir_struct_dom_sf"/>
</dbReference>
<keyword evidence="2" id="KW-0732">Signal</keyword>
<dbReference type="PANTHER" id="PTHR47410">
    <property type="entry name" value="TOLL-LIKE RECEPTOR 7-RELATED"/>
    <property type="match status" value="1"/>
</dbReference>
<evidence type="ECO:0000259" key="9">
    <source>
        <dbReference type="PROSITE" id="PS50104"/>
    </source>
</evidence>
<reference evidence="10 11" key="1">
    <citation type="submission" date="2019-04" db="EMBL/GenBank/DDBJ databases">
        <authorList>
            <consortium name="Wellcome Sanger Institute Data Sharing"/>
        </authorList>
    </citation>
    <scope>NUCLEOTIDE SEQUENCE [LARGE SCALE GENOMIC DNA]</scope>
</reference>
<evidence type="ECO:0000256" key="1">
    <source>
        <dbReference type="ARBA" id="ARBA00022692"/>
    </source>
</evidence>
<dbReference type="GO" id="GO:0051607">
    <property type="term" value="P:defense response to virus"/>
    <property type="evidence" value="ECO:0007669"/>
    <property type="project" value="TreeGrafter"/>
</dbReference>
<gene>
    <name evidence="10" type="primary">TLR8</name>
</gene>
<keyword evidence="3 8" id="KW-1133">Transmembrane helix</keyword>
<reference evidence="10" key="3">
    <citation type="submission" date="2025-09" db="UniProtKB">
        <authorList>
            <consortium name="Ensembl"/>
        </authorList>
    </citation>
    <scope>IDENTIFICATION</scope>
</reference>
<evidence type="ECO:0000256" key="4">
    <source>
        <dbReference type="ARBA" id="ARBA00023136"/>
    </source>
</evidence>
<keyword evidence="5" id="KW-0675">Receptor</keyword>
<keyword evidence="6" id="KW-0325">Glycoprotein</keyword>
<reference evidence="10" key="2">
    <citation type="submission" date="2025-08" db="UniProtKB">
        <authorList>
            <consortium name="Ensembl"/>
        </authorList>
    </citation>
    <scope>IDENTIFICATION</scope>
</reference>
<dbReference type="Gene3D" id="3.80.10.10">
    <property type="entry name" value="Ribonuclease Inhibitor"/>
    <property type="match status" value="3"/>
</dbReference>
<dbReference type="Ensembl" id="ENSSFOT00015007286.2">
    <property type="protein sequence ID" value="ENSSFOP00015007176.2"/>
    <property type="gene ID" value="ENSSFOG00015000098.2"/>
</dbReference>